<dbReference type="EMBL" id="PKQI01000007">
    <property type="protein sequence ID" value="NNV23963.1"/>
    <property type="molecule type" value="Genomic_DNA"/>
</dbReference>
<dbReference type="InterPro" id="IPR009061">
    <property type="entry name" value="DNA-bd_dom_put_sf"/>
</dbReference>
<evidence type="ECO:0000259" key="2">
    <source>
        <dbReference type="PROSITE" id="PS51702"/>
    </source>
</evidence>
<evidence type="ECO:0000259" key="1">
    <source>
        <dbReference type="PROSITE" id="PS50994"/>
    </source>
</evidence>
<evidence type="ECO:0000313" key="3">
    <source>
        <dbReference type="EMBL" id="NNV23963.1"/>
    </source>
</evidence>
<evidence type="ECO:0000313" key="4">
    <source>
        <dbReference type="Proteomes" id="UP000526233"/>
    </source>
</evidence>
<dbReference type="InterPro" id="IPR012337">
    <property type="entry name" value="RNaseH-like_sf"/>
</dbReference>
<dbReference type="InterPro" id="IPR036388">
    <property type="entry name" value="WH-like_DNA-bd_sf"/>
</dbReference>
<feature type="domain" description="HTH Mu-type" evidence="2">
    <location>
        <begin position="17"/>
        <end position="88"/>
    </location>
</feature>
<dbReference type="InterPro" id="IPR001584">
    <property type="entry name" value="Integrase_cat-core"/>
</dbReference>
<dbReference type="AlphaFoldDB" id="A0A7Y3TAR0"/>
<reference evidence="3 4" key="1">
    <citation type="submission" date="2018-11" db="EMBL/GenBank/DDBJ databases">
        <title>Genome sequencing and analysis.</title>
        <authorList>
            <person name="Huang Y.-T."/>
        </authorList>
    </citation>
    <scope>NUCLEOTIDE SEQUENCE [LARGE SCALE GENOMIC DNA]</scope>
    <source>
        <strain evidence="3 4">SHIN</strain>
    </source>
</reference>
<name>A0A7Y3TAR0_9HYPH</name>
<dbReference type="RefSeq" id="WP_171380739.1">
    <property type="nucleotide sequence ID" value="NZ_PKQI01000007.1"/>
</dbReference>
<dbReference type="InterPro" id="IPR003314">
    <property type="entry name" value="Mu-type_HTH"/>
</dbReference>
<dbReference type="Gene3D" id="3.30.420.10">
    <property type="entry name" value="Ribonuclease H-like superfamily/Ribonuclease H"/>
    <property type="match status" value="1"/>
</dbReference>
<dbReference type="GO" id="GO:0015074">
    <property type="term" value="P:DNA integration"/>
    <property type="evidence" value="ECO:0007669"/>
    <property type="project" value="InterPro"/>
</dbReference>
<dbReference type="SUPFAM" id="SSF53098">
    <property type="entry name" value="Ribonuclease H-like"/>
    <property type="match status" value="1"/>
</dbReference>
<accession>A0A7Y3TAR0</accession>
<gene>
    <name evidence="3" type="ORF">EHE22_26805</name>
</gene>
<organism evidence="3 4">
    <name type="scientific">Brucella pseudogrignonensis</name>
    <dbReference type="NCBI Taxonomy" id="419475"/>
    <lineage>
        <taxon>Bacteria</taxon>
        <taxon>Pseudomonadati</taxon>
        <taxon>Pseudomonadota</taxon>
        <taxon>Alphaproteobacteria</taxon>
        <taxon>Hyphomicrobiales</taxon>
        <taxon>Brucellaceae</taxon>
        <taxon>Brucella/Ochrobactrum group</taxon>
        <taxon>Brucella</taxon>
    </lineage>
</organism>
<dbReference type="PROSITE" id="PS50994">
    <property type="entry name" value="INTEGRASE"/>
    <property type="match status" value="1"/>
</dbReference>
<sequence>MNELTRIKQIETARPKEWLTAREIADEALPGMPNTKQGVNKFAEANNWTSFPSLCRSRASRGGGLEYSYRLLPTIAQVTYVQRYMVTGRVEPLPQAEPKILATAQLTDRAQRERDARLAVVAAFELFLKGLSLSVQGALFVFCDRYNIGMIQVDPWVKETLPSISQRSVFRWRAAKAKGAKDALGVDRSEARKGKGLLETANAGQVRNFILAWIASNPHLSADIIRGYCEDHFGSFLVDRHGVMTPLPPLRTFQHFISALKADEKLVLTKITDPDKFRSTMKLSGTGTYRHVDEPNALWMIDASPVDALCVDGRHSMYACIDIATRRLVITLSKTPRASAVALLIRKSTLKWGVATIIKTDNGSDFVAVATKRLFDNLDITPDVSDAYTPEQKGHVERVIKTFQHEVCPQLPGYIGHSVADRKAIEGRKSFAQRLGADEKELFEVDLTAAQLQQHIDDWLEYRYHEREHGGLKKRTPNAVAQASNAVIRRVDERALDTLLMPVAGKNGLRKMTKQGIKDNGLYYVAGSIMVGTEVFCRRDPLDMGKMYVFAADGGMFLDVALCPELAGVNPQDYVKAQKDIAADIVRQREREIKADIRELKKGPSGIERTIRLAKRKVAEKAGQTANVIQLPKREEQHTTPAIAAALDAATLPQMGVPVKPLNEKAAELHEAIIREAEDRKASKVVHLDPDAGLSANARRFKWAMDLETKIAAGVELDADTAAQLVRFQATAAYRTIKDTAKDFGLEQALKIAR</sequence>
<dbReference type="GO" id="GO:0003677">
    <property type="term" value="F:DNA binding"/>
    <property type="evidence" value="ECO:0007669"/>
    <property type="project" value="InterPro"/>
</dbReference>
<proteinExistence type="predicted"/>
<comment type="caution">
    <text evidence="3">The sequence shown here is derived from an EMBL/GenBank/DDBJ whole genome shotgun (WGS) entry which is preliminary data.</text>
</comment>
<dbReference type="PROSITE" id="PS51702">
    <property type="entry name" value="HTH_MU"/>
    <property type="match status" value="1"/>
</dbReference>
<dbReference type="InterPro" id="IPR015378">
    <property type="entry name" value="Transposase-like_Mu_C"/>
</dbReference>
<dbReference type="Pfam" id="PF09299">
    <property type="entry name" value="Mu-transpos_C"/>
    <property type="match status" value="1"/>
</dbReference>
<feature type="domain" description="Integrase catalytic" evidence="1">
    <location>
        <begin position="291"/>
        <end position="485"/>
    </location>
</feature>
<dbReference type="Proteomes" id="UP000526233">
    <property type="component" value="Unassembled WGS sequence"/>
</dbReference>
<dbReference type="SUPFAM" id="SSF46955">
    <property type="entry name" value="Putative DNA-binding domain"/>
    <property type="match status" value="1"/>
</dbReference>
<protein>
    <submittedName>
        <fullName evidence="3">Integrase</fullName>
    </submittedName>
</protein>
<dbReference type="Gene3D" id="1.10.10.10">
    <property type="entry name" value="Winged helix-like DNA-binding domain superfamily/Winged helix DNA-binding domain"/>
    <property type="match status" value="1"/>
</dbReference>
<dbReference type="InterPro" id="IPR036397">
    <property type="entry name" value="RNaseH_sf"/>
</dbReference>